<keyword evidence="1" id="KW-1133">Transmembrane helix</keyword>
<evidence type="ECO:0000256" key="1">
    <source>
        <dbReference type="SAM" id="Phobius"/>
    </source>
</evidence>
<dbReference type="EMBL" id="JACWZY010000043">
    <property type="protein sequence ID" value="MBD2705069.1"/>
    <property type="molecule type" value="Genomic_DNA"/>
</dbReference>
<feature type="transmembrane region" description="Helical" evidence="1">
    <location>
        <begin position="28"/>
        <end position="46"/>
    </location>
</feature>
<name>A0A927GAA0_9BACT</name>
<keyword evidence="1" id="KW-0472">Membrane</keyword>
<reference evidence="2" key="1">
    <citation type="submission" date="2020-09" db="EMBL/GenBank/DDBJ databases">
        <authorList>
            <person name="Kim M.K."/>
        </authorList>
    </citation>
    <scope>NUCLEOTIDE SEQUENCE</scope>
    <source>
        <strain evidence="2">BT702</strain>
    </source>
</reference>
<feature type="transmembrane region" description="Helical" evidence="1">
    <location>
        <begin position="66"/>
        <end position="85"/>
    </location>
</feature>
<gene>
    <name evidence="2" type="ORF">IC229_30870</name>
</gene>
<sequence length="194" mass="21952">MGNVFVGLLYTTGISLFLYKGDSLNEIIATRFAAICIIMVALLPTSKDIYGCSTQVYHPNALGEEFHKAFAAFFLLTMSVLFCVFTQNSDTSQQARNRNRLYRVCAATISIIVFTIVAISKPGWLDQQSEQLVLSWTTEYKPVFWLEWIALAAVSISWLTKGQWFLVDPLPQLQNSFMDNSYQSEQSEYAKSIN</sequence>
<organism evidence="2 3">
    <name type="scientific">Spirosoma profusum</name>
    <dbReference type="NCBI Taxonomy" id="2771354"/>
    <lineage>
        <taxon>Bacteria</taxon>
        <taxon>Pseudomonadati</taxon>
        <taxon>Bacteroidota</taxon>
        <taxon>Cytophagia</taxon>
        <taxon>Cytophagales</taxon>
        <taxon>Cytophagaceae</taxon>
        <taxon>Spirosoma</taxon>
    </lineage>
</organism>
<dbReference type="AlphaFoldDB" id="A0A927GAA0"/>
<dbReference type="RefSeq" id="WP_190892163.1">
    <property type="nucleotide sequence ID" value="NZ_JACWZY010000043.1"/>
</dbReference>
<keyword evidence="3" id="KW-1185">Reference proteome</keyword>
<feature type="transmembrane region" description="Helical" evidence="1">
    <location>
        <begin position="101"/>
        <end position="120"/>
    </location>
</feature>
<evidence type="ECO:0000313" key="3">
    <source>
        <dbReference type="Proteomes" id="UP000598820"/>
    </source>
</evidence>
<dbReference type="Proteomes" id="UP000598820">
    <property type="component" value="Unassembled WGS sequence"/>
</dbReference>
<accession>A0A927GAA0</accession>
<protein>
    <submittedName>
        <fullName evidence="2">Uncharacterized protein</fullName>
    </submittedName>
</protein>
<comment type="caution">
    <text evidence="2">The sequence shown here is derived from an EMBL/GenBank/DDBJ whole genome shotgun (WGS) entry which is preliminary data.</text>
</comment>
<proteinExistence type="predicted"/>
<feature type="transmembrane region" description="Helical" evidence="1">
    <location>
        <begin position="140"/>
        <end position="159"/>
    </location>
</feature>
<keyword evidence="1" id="KW-0812">Transmembrane</keyword>
<evidence type="ECO:0000313" key="2">
    <source>
        <dbReference type="EMBL" id="MBD2705069.1"/>
    </source>
</evidence>